<reference evidence="1" key="1">
    <citation type="submission" date="2023-07" db="EMBL/GenBank/DDBJ databases">
        <title>draft genome sequence of fig (Ficus carica).</title>
        <authorList>
            <person name="Takahashi T."/>
            <person name="Nishimura K."/>
        </authorList>
    </citation>
    <scope>NUCLEOTIDE SEQUENCE</scope>
</reference>
<gene>
    <name evidence="1" type="ORF">TIFTF001_032852</name>
</gene>
<dbReference type="PANTHER" id="PTHR36702:SF1">
    <property type="entry name" value="HOLLIDAY JUNCTION RESOLVASE"/>
    <property type="match status" value="1"/>
</dbReference>
<dbReference type="Pfam" id="PF14868">
    <property type="entry name" value="DUF4487"/>
    <property type="match status" value="1"/>
</dbReference>
<comment type="caution">
    <text evidence="1">The sequence shown here is derived from an EMBL/GenBank/DDBJ whole genome shotgun (WGS) entry which is preliminary data.</text>
</comment>
<dbReference type="InterPro" id="IPR027902">
    <property type="entry name" value="DUF4487"/>
</dbReference>
<organism evidence="1 2">
    <name type="scientific">Ficus carica</name>
    <name type="common">Common fig</name>
    <dbReference type="NCBI Taxonomy" id="3494"/>
    <lineage>
        <taxon>Eukaryota</taxon>
        <taxon>Viridiplantae</taxon>
        <taxon>Streptophyta</taxon>
        <taxon>Embryophyta</taxon>
        <taxon>Tracheophyta</taxon>
        <taxon>Spermatophyta</taxon>
        <taxon>Magnoliopsida</taxon>
        <taxon>eudicotyledons</taxon>
        <taxon>Gunneridae</taxon>
        <taxon>Pentapetalae</taxon>
        <taxon>rosids</taxon>
        <taxon>fabids</taxon>
        <taxon>Rosales</taxon>
        <taxon>Moraceae</taxon>
        <taxon>Ficeae</taxon>
        <taxon>Ficus</taxon>
    </lineage>
</organism>
<dbReference type="AlphaFoldDB" id="A0AA88DX49"/>
<dbReference type="Proteomes" id="UP001187192">
    <property type="component" value="Unassembled WGS sequence"/>
</dbReference>
<sequence length="1120" mass="126448">MEGKRSSEELQSILDSIRSSDVVENRIQHLDKLAKLEIPEKSDLASLVECLTLDVLGRLYLFGCNAMHVKQGHLTCGFKAPGVRYIHLSIPISCSWDEGKHVVCEAPEDDSYVLRGVSRRGALQTVFSALARYPISVDKVSMDITEKYIMEQLNLTKDTISEIKRIHSHGSEVLKVAHVVIDAVIRLCGVYAQAINWNSTGKRFEEKNSMEREGVNEMNHVVKITKYTIETLHEVGVIAAKIGGSLVSILNVSWKGVVTLLQIGDGVFGVKMSVADILSTLISLVNESLKCTAEAWSSLLKETVSTTEARRKFLPVKFYLINAVKISSLYPCQAYTIHRELTLCVLIISTFKVSMSIEKHLKTASEVFTELLEKTSFDLLNSLLKSDQLKQSSKFEVLDCLFTNKSFESSIPGDLDDQYKIHKMDGIFSVSCQVFSGGRSVLLGQVELFLSFLRYSVDLEEDVKVGIARRLGWFFDSVVDEEVYSSVLVLRIPVSCGAGKNAELVWQPLYSSLLDASKTFMVVASSSEAWTEVESFLLENLFHPHFLCWEIVMELWCFLVRYAEPRMVSGIIYKLCSLMNSLASSESVLVPGSGMRKLARSISMLLSFGTPSMVDQVFKFIIGDDISHLSSLVCLALLTEGFPLSLLSDKMKSVATQRILSDFFVFIESFDEKLIQASNDGFFGGPVFALSASMQSLRINSSEIDVKTLRFLLSIIRSYRDSVDKLMKEQYCKLLSETLGIISNMKHLYASDEMEEVIFELENLFISTPAASNNELSECKSYLALFMTGLAHMRLEEADKNSKFSAACALYHMMLRERHWALIHLALTAFGYFSARTTCDELWRFVPHNAALSYDILSGNEANEERFMSDFKVFLDKEAALDITASNSEQLELLANEGRILKEMFQKMSIIKEDTVECESMEIDGDTHFMEDYGEKQHSKKRKVPNGISEGMELLQSGLNVIVNGLSQWQQNQPESSELQDKFKTHCSRLEDEIARQQNSFKFHKPPRKTAVAKLNHENLGGLRCFTPCIGLVHEHLSCQRRVPCVYHKLLGREHDAEFHCASKDQDLGTHTLTFGAERDAHRCSEDKCYWQVKKDGLHLYIFEHDAYELQFPWPHPIDV</sequence>
<name>A0AA88DX49_FICCA</name>
<dbReference type="EMBL" id="BTGU01000159">
    <property type="protein sequence ID" value="GMN63782.1"/>
    <property type="molecule type" value="Genomic_DNA"/>
</dbReference>
<evidence type="ECO:0000313" key="2">
    <source>
        <dbReference type="Proteomes" id="UP001187192"/>
    </source>
</evidence>
<keyword evidence="2" id="KW-1185">Reference proteome</keyword>
<evidence type="ECO:0000313" key="1">
    <source>
        <dbReference type="EMBL" id="GMN63782.1"/>
    </source>
</evidence>
<proteinExistence type="predicted"/>
<protein>
    <submittedName>
        <fullName evidence="1">Uncharacterized protein</fullName>
    </submittedName>
</protein>
<dbReference type="PANTHER" id="PTHR36702">
    <property type="entry name" value="HOLLIDAY JUNCTION RESOLVASE"/>
    <property type="match status" value="1"/>
</dbReference>
<accession>A0AA88DX49</accession>